<feature type="binding site" evidence="1">
    <location>
        <position position="254"/>
    </location>
    <ligand>
        <name>Mg(2+)</name>
        <dbReference type="ChEBI" id="CHEBI:18420"/>
        <label>1</label>
    </ligand>
</feature>
<accession>A0A815DGL4</accession>
<dbReference type="Gene3D" id="3.10.20.90">
    <property type="entry name" value="Phosphatidylinositol 3-kinase Catalytic Subunit, Chain A, domain 1"/>
    <property type="match status" value="1"/>
</dbReference>
<comment type="cofactor">
    <cofactor evidence="1">
        <name>Mg(2+)</name>
        <dbReference type="ChEBI" id="CHEBI:18420"/>
    </cofactor>
    <text evidence="1">Binds 2 magnesium ions per subunit.</text>
</comment>
<dbReference type="EMBL" id="CAJNOT010002232">
    <property type="protein sequence ID" value="CAF1297033.1"/>
    <property type="molecule type" value="Genomic_DNA"/>
</dbReference>
<evidence type="ECO:0000313" key="2">
    <source>
        <dbReference type="EMBL" id="CAF1297033.1"/>
    </source>
</evidence>
<organism evidence="2 3">
    <name type="scientific">Rotaria sordida</name>
    <dbReference type="NCBI Taxonomy" id="392033"/>
    <lineage>
        <taxon>Eukaryota</taxon>
        <taxon>Metazoa</taxon>
        <taxon>Spiralia</taxon>
        <taxon>Gnathifera</taxon>
        <taxon>Rotifera</taxon>
        <taxon>Eurotatoria</taxon>
        <taxon>Bdelloidea</taxon>
        <taxon>Philodinida</taxon>
        <taxon>Philodinidae</taxon>
        <taxon>Rotaria</taxon>
    </lineage>
</organism>
<dbReference type="InterPro" id="IPR036705">
    <property type="entry name" value="Ribosyl_crysJ1_sf"/>
</dbReference>
<sequence>MSFLLGFPLDDFASTLEREVCEARSLLNNVADMSAQQSVRYLRRNGLQEQNSSQENDEKQSNLVKSQNLLKQFGLTSDTRPVFVQVQERHSTSPICFNLSSSLYSSPIDIVANVILSKLSTSNPAVAHEERMKSVREYKTRYWLQAFGCEERLFVLYLFDSDFKDGINPNVSYIPNEPDLLEFLFTNPNDNEMIDRLLGCAYGQALGDAYGLSTEFETREKIRRNYPDTSKLIPFPNYITTAHSSRWKRGDWTDDTDQWILILETLIDGNGDEKIFAKKLKRWIEHGFIELDDFAGMGLGANVQKVVYSDGYLNDPLRISEMVWKQNNCQAAPNGAVMRCSVSAFVHYNDLEKVKSTTILMCKTTHFDPRCIASCLAICLTIAHLIKKKFHDNEIEQLIKYVQDETIHILDNNLSQEHCKLFLWYTDQSRTLEELELDKPNSIGFTYKCLASGFYGLRSKYSFEETLNNLIRCGGDADTNGAVCGTMYGARYGYKTLPIKWLKAMPYKKWFDQKILKCLERMNLIHT</sequence>
<name>A0A815DGL4_9BILA</name>
<proteinExistence type="predicted"/>
<reference evidence="2" key="1">
    <citation type="submission" date="2021-02" db="EMBL/GenBank/DDBJ databases">
        <authorList>
            <person name="Nowell W R."/>
        </authorList>
    </citation>
    <scope>NUCLEOTIDE SEQUENCE</scope>
</reference>
<protein>
    <recommendedName>
        <fullName evidence="4">ADP-ribosylglycohydrolase</fullName>
    </recommendedName>
</protein>
<dbReference type="GO" id="GO:0046872">
    <property type="term" value="F:metal ion binding"/>
    <property type="evidence" value="ECO:0007669"/>
    <property type="project" value="UniProtKB-KW"/>
</dbReference>
<comment type="caution">
    <text evidence="2">The sequence shown here is derived from an EMBL/GenBank/DDBJ whole genome shotgun (WGS) entry which is preliminary data.</text>
</comment>
<dbReference type="PANTHER" id="PTHR16222:SF28">
    <property type="entry name" value="ADP-RIBOSYLGLYCOHYDROLASE"/>
    <property type="match status" value="1"/>
</dbReference>
<gene>
    <name evidence="2" type="ORF">ZHD862_LOCUS27757</name>
</gene>
<dbReference type="AlphaFoldDB" id="A0A815DGL4"/>
<evidence type="ECO:0008006" key="4">
    <source>
        <dbReference type="Google" id="ProtNLM"/>
    </source>
</evidence>
<dbReference type="InterPro" id="IPR005502">
    <property type="entry name" value="Ribosyl_crysJ1"/>
</dbReference>
<dbReference type="Proteomes" id="UP000663864">
    <property type="component" value="Unassembled WGS sequence"/>
</dbReference>
<feature type="binding site" evidence="1">
    <location>
        <position position="476"/>
    </location>
    <ligand>
        <name>Mg(2+)</name>
        <dbReference type="ChEBI" id="CHEBI:18420"/>
        <label>1</label>
    </ligand>
</feature>
<dbReference type="Gene3D" id="1.10.4080.10">
    <property type="entry name" value="ADP-ribosylation/Crystallin J1"/>
    <property type="match status" value="1"/>
</dbReference>
<keyword evidence="1" id="KW-0479">Metal-binding</keyword>
<feature type="binding site" evidence="1">
    <location>
        <position position="255"/>
    </location>
    <ligand>
        <name>Mg(2+)</name>
        <dbReference type="ChEBI" id="CHEBI:18420"/>
        <label>1</label>
    </ligand>
</feature>
<keyword evidence="1" id="KW-0460">Magnesium</keyword>
<dbReference type="PANTHER" id="PTHR16222">
    <property type="entry name" value="ADP-RIBOSYLGLYCOHYDROLASE"/>
    <property type="match status" value="1"/>
</dbReference>
<dbReference type="Pfam" id="PF03747">
    <property type="entry name" value="ADP_ribosyl_GH"/>
    <property type="match status" value="1"/>
</dbReference>
<feature type="binding site" evidence="1">
    <location>
        <position position="253"/>
    </location>
    <ligand>
        <name>Mg(2+)</name>
        <dbReference type="ChEBI" id="CHEBI:18420"/>
        <label>1</label>
    </ligand>
</feature>
<evidence type="ECO:0000256" key="1">
    <source>
        <dbReference type="PIRSR" id="PIRSR605502-1"/>
    </source>
</evidence>
<evidence type="ECO:0000313" key="3">
    <source>
        <dbReference type="Proteomes" id="UP000663864"/>
    </source>
</evidence>
<feature type="binding site" evidence="1">
    <location>
        <position position="478"/>
    </location>
    <ligand>
        <name>Mg(2+)</name>
        <dbReference type="ChEBI" id="CHEBI:18420"/>
        <label>1</label>
    </ligand>
</feature>
<dbReference type="InterPro" id="IPR050792">
    <property type="entry name" value="ADP-ribosylglycohydrolase"/>
</dbReference>
<dbReference type="SUPFAM" id="SSF101478">
    <property type="entry name" value="ADP-ribosylglycohydrolase"/>
    <property type="match status" value="1"/>
</dbReference>
<feature type="binding site" evidence="1">
    <location>
        <position position="479"/>
    </location>
    <ligand>
        <name>Mg(2+)</name>
        <dbReference type="ChEBI" id="CHEBI:18420"/>
        <label>1</label>
    </ligand>
</feature>